<dbReference type="EMBL" id="OR769223">
    <property type="protein sequence ID" value="WQJ53512.1"/>
    <property type="molecule type" value="Genomic_DNA"/>
</dbReference>
<reference evidence="1 2" key="1">
    <citation type="submission" date="2023-11" db="EMBL/GenBank/DDBJ databases">
        <authorList>
            <person name="Cook R."/>
            <person name="Crisci M."/>
            <person name="Pye H."/>
            <person name="Adriaenssens E."/>
            <person name="Santini J."/>
        </authorList>
    </citation>
    <scope>NUCLEOTIDE SEQUENCE [LARGE SCALE GENOMIC DNA]</scope>
    <source>
        <strain evidence="1">Lak_Megaphage_Sonny</strain>
    </source>
</reference>
<evidence type="ECO:0000313" key="2">
    <source>
        <dbReference type="Proteomes" id="UP001358193"/>
    </source>
</evidence>
<keyword evidence="2" id="KW-1185">Reference proteome</keyword>
<accession>A0ABZ0Z2T9</accession>
<name>A0ABZ0Z2T9_9CAUD</name>
<organism evidence="1 2">
    <name type="scientific">phage Lak_Megaphage_Sonny</name>
    <dbReference type="NCBI Taxonomy" id="3109229"/>
    <lineage>
        <taxon>Viruses</taxon>
        <taxon>Duplodnaviria</taxon>
        <taxon>Heunggongvirae</taxon>
        <taxon>Uroviricota</taxon>
        <taxon>Caudoviricetes</taxon>
        <taxon>Caudoviricetes code 15 clade</taxon>
    </lineage>
</organism>
<protein>
    <submittedName>
        <fullName evidence="1">Uncharacterized protein</fullName>
    </submittedName>
</protein>
<dbReference type="Proteomes" id="UP001358193">
    <property type="component" value="Segment"/>
</dbReference>
<proteinExistence type="predicted"/>
<sequence length="979" mass="108491">MAEQQNTSVFDEAQYKKEHNYDKLYDQQIKEYESLLDTDPHGRLEFLADGESISYAGEYIVKDMRDDNLLPDWNQTTWGQQVYLQFYDTKYKKKSEKALMGANKYKNTVTSVFYELIDIWNYIQEQKVNTSESFTDTSTNEVVDASAGNNFQDVPENIGEVVDPSILEQQEKEAKALADFQENVKNMYEAWDPRLQRIDCFFMSSKRPGDVQQTIRVPFSSFTAATAFQDQAWVLEAQIASALLSDKGIGAKPGVAENVGIYKLLRGTDEATRKQIFGEMEASQKIVMQDQNIFTSDNKNWGVQSIVNPYSLTKLMGGLEQNGNNGIMNYMYDIRDRRRFYGLNMQTDDVLAIDNPTVTQLIEYGNSDAWGRTPYTFQDFVYCKYFGIMPNNRLITLRRYHAPTYDNLQFENMFGDHDTTVEENGKRTVKSNNIINTEENVDNKTFSPHATVVTWFGGDTGNTLSSLMNFTTGIPWEDVNADIWTVQGEEGETKQSVIDRLLGNGGQHLNLTDGAEHDGIDSLLKGGSFIASKAASYGKFLMAMSGEVGMDQAAYDKLASANRDPYEQTFKNRILGPVNRISAVKKRKAGIEFSQTFTVKCQYMTKSIGGINPKAAILDVMGNCLEMVSPHAVFWGGGHQFMIKPQMYPFHDHGWRDSFMARIYDGKILGEDGAVNTVLKGLKLVGEDGQGNFSMDTLKSTLGQLGGDALSLVGAAINSIAGIFGGGNLLGNIGNILNDAGADMAGISSNDAKSRATNMFNNLKKLWSNKMIKETTQPSVNGMRGLLIGEPVGEWHMTVGNPLNPIMVIGNLICTKANFKWDEELGPDDFPIGFEVEYLLEHGMARDSDAIQSMFNRGMGKFYTLPDYIALSSELTTHVDEYTGDGSGGDSGTLKWISSGQLMKEVNKYGGGNQVKRVSAGKAASNAGNPDTRLITKFTPLNNLPSNTLTVNAIRSGINNSGTTAIIRSLAATRKMVGN</sequence>
<evidence type="ECO:0000313" key="1">
    <source>
        <dbReference type="EMBL" id="WQJ53512.1"/>
    </source>
</evidence>